<dbReference type="Pfam" id="PF00079">
    <property type="entry name" value="Serpin"/>
    <property type="match status" value="1"/>
</dbReference>
<gene>
    <name evidence="5" type="ORF">ANN_19820</name>
</gene>
<accession>A0ABQ8SB62</accession>
<evidence type="ECO:0000256" key="2">
    <source>
        <dbReference type="ARBA" id="ARBA00022690"/>
    </source>
</evidence>
<dbReference type="PANTHER" id="PTHR11461">
    <property type="entry name" value="SERINE PROTEASE INHIBITOR, SERPIN"/>
    <property type="match status" value="1"/>
</dbReference>
<dbReference type="InterPro" id="IPR042178">
    <property type="entry name" value="Serpin_sf_1"/>
</dbReference>
<evidence type="ECO:0000259" key="4">
    <source>
        <dbReference type="Pfam" id="PF00079"/>
    </source>
</evidence>
<dbReference type="PANTHER" id="PTHR11461:SF211">
    <property type="entry name" value="GH10112P-RELATED"/>
    <property type="match status" value="1"/>
</dbReference>
<comment type="similarity">
    <text evidence="1">Belongs to the serpin family.</text>
</comment>
<reference evidence="5 6" key="1">
    <citation type="journal article" date="2022" name="Allergy">
        <title>Genome assembly and annotation of Periplaneta americana reveal a comprehensive cockroach allergen profile.</title>
        <authorList>
            <person name="Wang L."/>
            <person name="Xiong Q."/>
            <person name="Saelim N."/>
            <person name="Wang L."/>
            <person name="Nong W."/>
            <person name="Wan A.T."/>
            <person name="Shi M."/>
            <person name="Liu X."/>
            <person name="Cao Q."/>
            <person name="Hui J.H.L."/>
            <person name="Sookrung N."/>
            <person name="Leung T.F."/>
            <person name="Tungtrongchitr A."/>
            <person name="Tsui S.K.W."/>
        </authorList>
    </citation>
    <scope>NUCLEOTIDE SEQUENCE [LARGE SCALE GENOMIC DNA]</scope>
    <source>
        <strain evidence="5">PWHHKU_190912</strain>
    </source>
</reference>
<evidence type="ECO:0000313" key="5">
    <source>
        <dbReference type="EMBL" id="KAJ4431223.1"/>
    </source>
</evidence>
<protein>
    <recommendedName>
        <fullName evidence="4">Serpin domain-containing protein</fullName>
    </recommendedName>
</protein>
<keyword evidence="3" id="KW-0722">Serine protease inhibitor</keyword>
<proteinExistence type="inferred from homology"/>
<feature type="domain" description="Serpin" evidence="4">
    <location>
        <begin position="95"/>
        <end position="224"/>
    </location>
</feature>
<dbReference type="EMBL" id="JAJSOF020000031">
    <property type="protein sequence ID" value="KAJ4431223.1"/>
    <property type="molecule type" value="Genomic_DNA"/>
</dbReference>
<evidence type="ECO:0000256" key="3">
    <source>
        <dbReference type="ARBA" id="ARBA00022900"/>
    </source>
</evidence>
<evidence type="ECO:0000313" key="6">
    <source>
        <dbReference type="Proteomes" id="UP001148838"/>
    </source>
</evidence>
<dbReference type="Proteomes" id="UP001148838">
    <property type="component" value="Unassembled WGS sequence"/>
</dbReference>
<dbReference type="SUPFAM" id="SSF56574">
    <property type="entry name" value="Serpins"/>
    <property type="match status" value="1"/>
</dbReference>
<keyword evidence="2" id="KW-0646">Protease inhibitor</keyword>
<dbReference type="InterPro" id="IPR036186">
    <property type="entry name" value="Serpin_sf"/>
</dbReference>
<evidence type="ECO:0000256" key="1">
    <source>
        <dbReference type="ARBA" id="ARBA00009500"/>
    </source>
</evidence>
<sequence>MADLCEGGNEPPGSLKATRVITLRNESPGVPLPPVPVLTRWGSRLQACIYLHERLSNVKKVIGMFDKNDAAFIGVVQLIRCDPSIEQQCHYIVSFNSANRGNNTILAPMSLYTVLAMLQQGAGGTTQDELNYALHAQPTSTKEGLKSIIQNLTRSHLPVLLEFANKLFVKSGLIISPDFKNVSVEDFKSGIEVLDFSQAEAAAQIKNSWVAEYTHQRIPDIIPSRKFM</sequence>
<dbReference type="InterPro" id="IPR023796">
    <property type="entry name" value="Serpin_dom"/>
</dbReference>
<organism evidence="5 6">
    <name type="scientific">Periplaneta americana</name>
    <name type="common">American cockroach</name>
    <name type="synonym">Blatta americana</name>
    <dbReference type="NCBI Taxonomy" id="6978"/>
    <lineage>
        <taxon>Eukaryota</taxon>
        <taxon>Metazoa</taxon>
        <taxon>Ecdysozoa</taxon>
        <taxon>Arthropoda</taxon>
        <taxon>Hexapoda</taxon>
        <taxon>Insecta</taxon>
        <taxon>Pterygota</taxon>
        <taxon>Neoptera</taxon>
        <taxon>Polyneoptera</taxon>
        <taxon>Dictyoptera</taxon>
        <taxon>Blattodea</taxon>
        <taxon>Blattoidea</taxon>
        <taxon>Blattidae</taxon>
        <taxon>Blattinae</taxon>
        <taxon>Periplaneta</taxon>
    </lineage>
</organism>
<name>A0ABQ8SB62_PERAM</name>
<comment type="caution">
    <text evidence="5">The sequence shown here is derived from an EMBL/GenBank/DDBJ whole genome shotgun (WGS) entry which is preliminary data.</text>
</comment>
<dbReference type="Gene3D" id="3.30.497.10">
    <property type="entry name" value="Antithrombin, subunit I, domain 2"/>
    <property type="match status" value="1"/>
</dbReference>
<dbReference type="InterPro" id="IPR000215">
    <property type="entry name" value="Serpin_fam"/>
</dbReference>
<keyword evidence="6" id="KW-1185">Reference proteome</keyword>